<organism evidence="1 2">
    <name type="scientific">Methylocystis heyeri</name>
    <dbReference type="NCBI Taxonomy" id="391905"/>
    <lineage>
        <taxon>Bacteria</taxon>
        <taxon>Pseudomonadati</taxon>
        <taxon>Pseudomonadota</taxon>
        <taxon>Alphaproteobacteria</taxon>
        <taxon>Hyphomicrobiales</taxon>
        <taxon>Methylocystaceae</taxon>
        <taxon>Methylocystis</taxon>
    </lineage>
</organism>
<sequence length="77" mass="8418">MPDETIHDIEAFYPYGYKGREMIAVCAPFPMSGEAPEIVGRRVAIGESVYRVLSVARQITGKIHKGEPIGLEVALEG</sequence>
<dbReference type="KEGG" id="mhey:H2LOC_006380"/>
<dbReference type="EMBL" id="CP046052">
    <property type="protein sequence ID" value="QGM45352.1"/>
    <property type="molecule type" value="Genomic_DNA"/>
</dbReference>
<reference evidence="1 2" key="1">
    <citation type="submission" date="2019-11" db="EMBL/GenBank/DDBJ databases">
        <title>The genome sequence of Methylocystis heyeri.</title>
        <authorList>
            <person name="Oshkin I.Y."/>
            <person name="Miroshnikov K."/>
            <person name="Dedysh S.N."/>
        </authorList>
    </citation>
    <scope>NUCLEOTIDE SEQUENCE [LARGE SCALE GENOMIC DNA]</scope>
    <source>
        <strain evidence="1 2">H2</strain>
    </source>
</reference>
<proteinExistence type="predicted"/>
<dbReference type="Proteomes" id="UP000309061">
    <property type="component" value="Chromosome"/>
</dbReference>
<accession>A0A6B8KCM1</accession>
<evidence type="ECO:0000313" key="1">
    <source>
        <dbReference type="EMBL" id="QGM45352.1"/>
    </source>
</evidence>
<dbReference type="RefSeq" id="WP_136495635.1">
    <property type="nucleotide sequence ID" value="NZ_CP046052.1"/>
</dbReference>
<gene>
    <name evidence="1" type="ORF">H2LOC_006380</name>
</gene>
<name>A0A6B8KCM1_9HYPH</name>
<dbReference type="OrthoDB" id="8453847at2"/>
<keyword evidence="2" id="KW-1185">Reference proteome</keyword>
<evidence type="ECO:0000313" key="2">
    <source>
        <dbReference type="Proteomes" id="UP000309061"/>
    </source>
</evidence>
<protein>
    <submittedName>
        <fullName evidence="1">Uncharacterized protein</fullName>
    </submittedName>
</protein>
<dbReference type="AlphaFoldDB" id="A0A6B8KCM1"/>